<feature type="domain" description="Cadherin" evidence="6">
    <location>
        <begin position="4"/>
        <end position="189"/>
    </location>
</feature>
<protein>
    <submittedName>
        <fullName evidence="8">Cadherin domain-containing protein</fullName>
    </submittedName>
</protein>
<evidence type="ECO:0000256" key="2">
    <source>
        <dbReference type="ARBA" id="ARBA00022692"/>
    </source>
</evidence>
<dbReference type="PRINTS" id="PR00205">
    <property type="entry name" value="CADHERIN"/>
</dbReference>
<dbReference type="CDD" id="cd11304">
    <property type="entry name" value="Cadherin_repeat"/>
    <property type="match status" value="3"/>
</dbReference>
<evidence type="ECO:0000313" key="7">
    <source>
        <dbReference type="Proteomes" id="UP000887574"/>
    </source>
</evidence>
<keyword evidence="5" id="KW-0106">Calcium</keyword>
<dbReference type="InterPro" id="IPR050174">
    <property type="entry name" value="Protocadherin/Cadherin-CA"/>
</dbReference>
<keyword evidence="3" id="KW-1133">Transmembrane helix</keyword>
<accession>A0A915EV96</accession>
<proteinExistence type="predicted"/>
<dbReference type="AlphaFoldDB" id="A0A915EV96"/>
<keyword evidence="4" id="KW-0325">Glycoprotein</keyword>
<keyword evidence="7" id="KW-1185">Reference proteome</keyword>
<dbReference type="Gene3D" id="2.60.40.60">
    <property type="entry name" value="Cadherins"/>
    <property type="match status" value="3"/>
</dbReference>
<keyword evidence="2" id="KW-0812">Transmembrane</keyword>
<evidence type="ECO:0000313" key="8">
    <source>
        <dbReference type="WBParaSite" id="jg989"/>
    </source>
</evidence>
<comment type="subcellular location">
    <subcellularLocation>
        <location evidence="1">Membrane</location>
        <topology evidence="1">Single-pass membrane protein</topology>
    </subcellularLocation>
</comment>
<dbReference type="Pfam" id="PF00028">
    <property type="entry name" value="Cadherin"/>
    <property type="match status" value="1"/>
</dbReference>
<dbReference type="WBParaSite" id="jg989">
    <property type="protein sequence ID" value="jg989"/>
    <property type="gene ID" value="jg989"/>
</dbReference>
<keyword evidence="3" id="KW-0472">Membrane</keyword>
<dbReference type="GO" id="GO:0007156">
    <property type="term" value="P:homophilic cell adhesion via plasma membrane adhesion molecules"/>
    <property type="evidence" value="ECO:0007669"/>
    <property type="project" value="InterPro"/>
</dbReference>
<dbReference type="PANTHER" id="PTHR24028">
    <property type="entry name" value="CADHERIN-87A"/>
    <property type="match status" value="1"/>
</dbReference>
<evidence type="ECO:0000259" key="6">
    <source>
        <dbReference type="PROSITE" id="PS50268"/>
    </source>
</evidence>
<dbReference type="PROSITE" id="PS50268">
    <property type="entry name" value="CADHERIN_2"/>
    <property type="match status" value="2"/>
</dbReference>
<dbReference type="SMART" id="SM00112">
    <property type="entry name" value="CA"/>
    <property type="match status" value="2"/>
</dbReference>
<evidence type="ECO:0000256" key="5">
    <source>
        <dbReference type="PROSITE-ProRule" id="PRU00043"/>
    </source>
</evidence>
<sequence>MSGNVTQGFPVLKVTARDPDAGENARITYKLLTHNLNNASIAPFSIHPSAALLHDHGLPHPLESTALVTIAVDWPIQPTSNWLNIVWLTEDASAKVPENLVIGYVLARISIQGLDHPAKSLSISGSEAFLPQTNRLSSGYLLIVCAELDREKHSSYKLSLVVRNSQEEVVLDHPVQVELSDVNDNRPEWNQTHLRFVWNWQHGENSQLAGNNHIRLVAKDADEGENGRVRYWLEDTNWFTIDPELGVLLLVEEFDCDEVSEVHFKVVAEDNGRPERLSSSVDVVVEIVDVDAKPPLFGQSLYEATVKEDLEVSSCFLQVGEIFVNLILHPQVSDSL</sequence>
<dbReference type="InterPro" id="IPR002126">
    <property type="entry name" value="Cadherin-like_dom"/>
</dbReference>
<evidence type="ECO:0000256" key="4">
    <source>
        <dbReference type="ARBA" id="ARBA00023180"/>
    </source>
</evidence>
<feature type="domain" description="Cadherin" evidence="6">
    <location>
        <begin position="204"/>
        <end position="297"/>
    </location>
</feature>
<organism evidence="7 8">
    <name type="scientific">Ditylenchus dipsaci</name>
    <dbReference type="NCBI Taxonomy" id="166011"/>
    <lineage>
        <taxon>Eukaryota</taxon>
        <taxon>Metazoa</taxon>
        <taxon>Ecdysozoa</taxon>
        <taxon>Nematoda</taxon>
        <taxon>Chromadorea</taxon>
        <taxon>Rhabditida</taxon>
        <taxon>Tylenchina</taxon>
        <taxon>Tylenchomorpha</taxon>
        <taxon>Sphaerularioidea</taxon>
        <taxon>Anguinidae</taxon>
        <taxon>Anguininae</taxon>
        <taxon>Ditylenchus</taxon>
    </lineage>
</organism>
<dbReference type="InterPro" id="IPR015919">
    <property type="entry name" value="Cadherin-like_sf"/>
</dbReference>
<evidence type="ECO:0000256" key="3">
    <source>
        <dbReference type="ARBA" id="ARBA00022989"/>
    </source>
</evidence>
<dbReference type="SUPFAM" id="SSF49313">
    <property type="entry name" value="Cadherin-like"/>
    <property type="match status" value="3"/>
</dbReference>
<dbReference type="Proteomes" id="UP000887574">
    <property type="component" value="Unplaced"/>
</dbReference>
<dbReference type="PANTHER" id="PTHR24028:SF328">
    <property type="entry name" value="CADHERIN-3"/>
    <property type="match status" value="1"/>
</dbReference>
<name>A0A915EV96_9BILA</name>
<evidence type="ECO:0000256" key="1">
    <source>
        <dbReference type="ARBA" id="ARBA00004167"/>
    </source>
</evidence>
<reference evidence="8" key="1">
    <citation type="submission" date="2022-11" db="UniProtKB">
        <authorList>
            <consortium name="WormBaseParasite"/>
        </authorList>
    </citation>
    <scope>IDENTIFICATION</scope>
</reference>
<dbReference type="GO" id="GO:0005886">
    <property type="term" value="C:plasma membrane"/>
    <property type="evidence" value="ECO:0007669"/>
    <property type="project" value="TreeGrafter"/>
</dbReference>
<dbReference type="GO" id="GO:0005509">
    <property type="term" value="F:calcium ion binding"/>
    <property type="evidence" value="ECO:0007669"/>
    <property type="project" value="UniProtKB-UniRule"/>
</dbReference>